<dbReference type="KEGG" id="ntg:NSCAC_0433"/>
<evidence type="ECO:0000313" key="2">
    <source>
        <dbReference type="Proteomes" id="UP000516072"/>
    </source>
</evidence>
<evidence type="ECO:0000313" key="1">
    <source>
        <dbReference type="EMBL" id="CAB1274967.1"/>
    </source>
</evidence>
<sequence length="91" mass="10344">MIKEKIKIQEDLPKGEFVNSLVFLMTLTISASDIQAYHQFGNSVIVPAIYHAAQEIITTIKACQRRGARIKNYTQNIIGLIMKSYIFTPKE</sequence>
<accession>A0A7G1Q845</accession>
<proteinExistence type="predicted"/>
<evidence type="ECO:0008006" key="3">
    <source>
        <dbReference type="Google" id="ProtNLM"/>
    </source>
</evidence>
<dbReference type="EMBL" id="LR778175">
    <property type="protein sequence ID" value="CAB1274967.1"/>
    <property type="molecule type" value="Genomic_DNA"/>
</dbReference>
<protein>
    <recommendedName>
        <fullName evidence="3">DNA (cytosine-5-)-methyltransferase</fullName>
    </recommendedName>
</protein>
<keyword evidence="2" id="KW-1185">Reference proteome</keyword>
<dbReference type="AlphaFoldDB" id="A0A7G1Q845"/>
<name>A0A7G1Q845_9GAMM</name>
<dbReference type="Proteomes" id="UP000516072">
    <property type="component" value="Chromosome"/>
</dbReference>
<gene>
    <name evidence="1" type="ORF">NSCAC_0433</name>
</gene>
<organism evidence="1 2">
    <name type="scientific">Candidatus Nitrosacidococcus tergens</name>
    <dbReference type="NCBI Taxonomy" id="553981"/>
    <lineage>
        <taxon>Bacteria</taxon>
        <taxon>Pseudomonadati</taxon>
        <taxon>Pseudomonadota</taxon>
        <taxon>Gammaproteobacteria</taxon>
        <taxon>Chromatiales</taxon>
        <taxon>Chromatiaceae</taxon>
        <taxon>Candidatus Nitrosacidococcus</taxon>
    </lineage>
</organism>
<reference evidence="1 2" key="1">
    <citation type="submission" date="2020-03" db="EMBL/GenBank/DDBJ databases">
        <authorList>
            <person name="Picone N."/>
        </authorList>
    </citation>
    <scope>NUCLEOTIDE SEQUENCE [LARGE SCALE GENOMIC DNA]</scope>
    <source>
        <strain evidence="1">NSCAC1</strain>
    </source>
</reference>